<evidence type="ECO:0000313" key="2">
    <source>
        <dbReference type="EMBL" id="RKR90310.1"/>
    </source>
</evidence>
<keyword evidence="3" id="KW-1185">Reference proteome</keyword>
<sequence length="389" mass="42220">MPNKGRGTLVRSSDAPERATLLELLFDVAYVAALALSSVRLAGNLTPVGALQLLVLLMAIWWTWSITALLTDFYNPERLPIQAMIAGKMLGTILLAAAVPHAFTEIGVVFAGAYVVMHVGRGIVLMAVLRGHTAQIRATRFLFWFVISGFFWIGGIFADDGVRLGLWAVAITIDYVAAGFRYPTPRIGRVPVAQYNKASKHLGERYQQFVILALGDLLLVPTLRLGNNEFTVGRVGAFTLALVTTLLLWQIYVFRADAFLQSALRGAARATRWAPYTHLLMVLGVVCSAAGFDLVIARPEGTTPGGWIYVIFGGPMLFLIGRTIFEYVVFHTLSRSRLVWVAVLPLVGLTTVNLPPVLVTAVSSATLLGVVVSDALHTWRKTSGRAAGS</sequence>
<feature type="transmembrane region" description="Helical" evidence="1">
    <location>
        <begin position="307"/>
        <end position="325"/>
    </location>
</feature>
<feature type="transmembrane region" description="Helical" evidence="1">
    <location>
        <begin position="21"/>
        <end position="43"/>
    </location>
</feature>
<accession>A0A495JMN6</accession>
<keyword evidence="1" id="KW-0472">Membrane</keyword>
<feature type="transmembrane region" description="Helical" evidence="1">
    <location>
        <begin position="141"/>
        <end position="158"/>
    </location>
</feature>
<feature type="transmembrane region" description="Helical" evidence="1">
    <location>
        <begin position="109"/>
        <end position="129"/>
    </location>
</feature>
<name>A0A495JMN6_9ACTN</name>
<organism evidence="2 3">
    <name type="scientific">Micromonospora pisi</name>
    <dbReference type="NCBI Taxonomy" id="589240"/>
    <lineage>
        <taxon>Bacteria</taxon>
        <taxon>Bacillati</taxon>
        <taxon>Actinomycetota</taxon>
        <taxon>Actinomycetes</taxon>
        <taxon>Micromonosporales</taxon>
        <taxon>Micromonosporaceae</taxon>
        <taxon>Micromonospora</taxon>
    </lineage>
</organism>
<comment type="caution">
    <text evidence="2">The sequence shown here is derived from an EMBL/GenBank/DDBJ whole genome shotgun (WGS) entry which is preliminary data.</text>
</comment>
<evidence type="ECO:0000313" key="3">
    <source>
        <dbReference type="Proteomes" id="UP000277671"/>
    </source>
</evidence>
<dbReference type="PANTHER" id="PTHR36840">
    <property type="entry name" value="BLL5714 PROTEIN"/>
    <property type="match status" value="1"/>
</dbReference>
<evidence type="ECO:0000256" key="1">
    <source>
        <dbReference type="SAM" id="Phobius"/>
    </source>
</evidence>
<feature type="transmembrane region" description="Helical" evidence="1">
    <location>
        <begin position="235"/>
        <end position="254"/>
    </location>
</feature>
<feature type="transmembrane region" description="Helical" evidence="1">
    <location>
        <begin position="275"/>
        <end position="295"/>
    </location>
</feature>
<feature type="transmembrane region" description="Helical" evidence="1">
    <location>
        <begin position="83"/>
        <end position="103"/>
    </location>
</feature>
<gene>
    <name evidence="2" type="ORF">BDK92_4680</name>
</gene>
<keyword evidence="1" id="KW-1133">Transmembrane helix</keyword>
<feature type="transmembrane region" description="Helical" evidence="1">
    <location>
        <begin position="337"/>
        <end position="355"/>
    </location>
</feature>
<dbReference type="Proteomes" id="UP000277671">
    <property type="component" value="Unassembled WGS sequence"/>
</dbReference>
<dbReference type="OrthoDB" id="3403309at2"/>
<dbReference type="Pfam" id="PF06772">
    <property type="entry name" value="LtrA"/>
    <property type="match status" value="1"/>
</dbReference>
<feature type="transmembrane region" description="Helical" evidence="1">
    <location>
        <begin position="49"/>
        <end position="71"/>
    </location>
</feature>
<dbReference type="RefSeq" id="WP_121158604.1">
    <property type="nucleotide sequence ID" value="NZ_RBKT01000001.1"/>
</dbReference>
<dbReference type="AlphaFoldDB" id="A0A495JMN6"/>
<protein>
    <submittedName>
        <fullName evidence="2">Low temperature requirement protein LtrA</fullName>
    </submittedName>
</protein>
<dbReference type="PANTHER" id="PTHR36840:SF1">
    <property type="entry name" value="BLL5714 PROTEIN"/>
    <property type="match status" value="1"/>
</dbReference>
<dbReference type="EMBL" id="RBKT01000001">
    <property type="protein sequence ID" value="RKR90310.1"/>
    <property type="molecule type" value="Genomic_DNA"/>
</dbReference>
<proteinExistence type="predicted"/>
<reference evidence="2 3" key="1">
    <citation type="submission" date="2018-10" db="EMBL/GenBank/DDBJ databases">
        <title>Sequencing the genomes of 1000 actinobacteria strains.</title>
        <authorList>
            <person name="Klenk H.-P."/>
        </authorList>
    </citation>
    <scope>NUCLEOTIDE SEQUENCE [LARGE SCALE GENOMIC DNA]</scope>
    <source>
        <strain evidence="2 3">DSM 45175</strain>
    </source>
</reference>
<dbReference type="InterPro" id="IPR010640">
    <property type="entry name" value="Low_temperature_requirement_A"/>
</dbReference>
<keyword evidence="1" id="KW-0812">Transmembrane</keyword>